<protein>
    <submittedName>
        <fullName evidence="2">DUF805 domain-containing protein</fullName>
    </submittedName>
</protein>
<dbReference type="AlphaFoldDB" id="A0A556CQM6"/>
<dbReference type="Pfam" id="PF05656">
    <property type="entry name" value="DUF805"/>
    <property type="match status" value="1"/>
</dbReference>
<dbReference type="EMBL" id="VLTK01000001">
    <property type="protein sequence ID" value="TSI19732.1"/>
    <property type="molecule type" value="Genomic_DNA"/>
</dbReference>
<keyword evidence="3" id="KW-1185">Reference proteome</keyword>
<keyword evidence="1" id="KW-0812">Transmembrane</keyword>
<name>A0A556CQM6_BREAU</name>
<dbReference type="PANTHER" id="PTHR34980">
    <property type="entry name" value="INNER MEMBRANE PROTEIN-RELATED-RELATED"/>
    <property type="match status" value="1"/>
</dbReference>
<feature type="transmembrane region" description="Helical" evidence="1">
    <location>
        <begin position="190"/>
        <end position="210"/>
    </location>
</feature>
<dbReference type="GO" id="GO:0005886">
    <property type="term" value="C:plasma membrane"/>
    <property type="evidence" value="ECO:0007669"/>
    <property type="project" value="TreeGrafter"/>
</dbReference>
<proteinExistence type="predicted"/>
<dbReference type="OrthoDB" id="9812349at2"/>
<feature type="transmembrane region" description="Helical" evidence="1">
    <location>
        <begin position="102"/>
        <end position="131"/>
    </location>
</feature>
<feature type="transmembrane region" description="Helical" evidence="1">
    <location>
        <begin position="151"/>
        <end position="178"/>
    </location>
</feature>
<sequence>MRGFRPLCSTIGIALPVQRRYFSYTKVTMSYDANSAYNANNAYPAGSGAAGPGAMGPGGQIRGAASPDDLSLPLYGASFGQAVKRFFKKYAKFSGRASRSEYWWAALFLFLIQLIPSILYSIGLGMTAGAASMAAADPYGAQMSAGPSGGALALTAIGGILMLLIGLAIIVPTLALSWRRLHDANFAGPFWFLSFIPGVGGIIVFVLMLLPSKPEGQRFDV</sequence>
<evidence type="ECO:0000313" key="3">
    <source>
        <dbReference type="Proteomes" id="UP000316406"/>
    </source>
</evidence>
<evidence type="ECO:0000256" key="1">
    <source>
        <dbReference type="SAM" id="Phobius"/>
    </source>
</evidence>
<dbReference type="PANTHER" id="PTHR34980:SF2">
    <property type="entry name" value="INNER MEMBRANE PROTEIN YHAH-RELATED"/>
    <property type="match status" value="1"/>
</dbReference>
<reference evidence="2 3" key="1">
    <citation type="submission" date="2019-07" db="EMBL/GenBank/DDBJ databases">
        <title>Draft genome sequence of Brevibacterium aurantiacum XU54 isolated from Xinjiang China.</title>
        <authorList>
            <person name="Xu X."/>
        </authorList>
    </citation>
    <scope>NUCLEOTIDE SEQUENCE [LARGE SCALE GENOMIC DNA]</scope>
    <source>
        <strain evidence="2 3">XU54</strain>
    </source>
</reference>
<comment type="caution">
    <text evidence="2">The sequence shown here is derived from an EMBL/GenBank/DDBJ whole genome shotgun (WGS) entry which is preliminary data.</text>
</comment>
<dbReference type="InterPro" id="IPR008523">
    <property type="entry name" value="DUF805"/>
</dbReference>
<gene>
    <name evidence="2" type="ORF">FO013_01935</name>
</gene>
<evidence type="ECO:0000313" key="2">
    <source>
        <dbReference type="EMBL" id="TSI19732.1"/>
    </source>
</evidence>
<accession>A0A556CQM6</accession>
<keyword evidence="1" id="KW-0472">Membrane</keyword>
<organism evidence="2 3">
    <name type="scientific">Brevibacterium aurantiacum</name>
    <dbReference type="NCBI Taxonomy" id="273384"/>
    <lineage>
        <taxon>Bacteria</taxon>
        <taxon>Bacillati</taxon>
        <taxon>Actinomycetota</taxon>
        <taxon>Actinomycetes</taxon>
        <taxon>Micrococcales</taxon>
        <taxon>Brevibacteriaceae</taxon>
        <taxon>Brevibacterium</taxon>
    </lineage>
</organism>
<dbReference type="Proteomes" id="UP000316406">
    <property type="component" value="Unassembled WGS sequence"/>
</dbReference>
<keyword evidence="1" id="KW-1133">Transmembrane helix</keyword>